<accession>A0AAV9TNH9</accession>
<evidence type="ECO:0000313" key="3">
    <source>
        <dbReference type="Proteomes" id="UP001327957"/>
    </source>
</evidence>
<gene>
    <name evidence="2" type="ORF">QIS74_03373</name>
</gene>
<dbReference type="EMBL" id="JASAOK010000012">
    <property type="protein sequence ID" value="KAK6225046.1"/>
    <property type="molecule type" value="Genomic_DNA"/>
</dbReference>
<reference evidence="2 3" key="1">
    <citation type="submission" date="2023-04" db="EMBL/GenBank/DDBJ databases">
        <title>Colletotrichum tabacum stain YC1 causing leaf anthracnose on Nicotiana tabacum(L.) cv.</title>
        <authorList>
            <person name="Ji Z."/>
            <person name="Wang M."/>
            <person name="Zhang J."/>
            <person name="Wang N."/>
            <person name="Zhou Z."/>
        </authorList>
    </citation>
    <scope>NUCLEOTIDE SEQUENCE [LARGE SCALE GENOMIC DNA]</scope>
    <source>
        <strain evidence="2 3">YC1</strain>
    </source>
</reference>
<protein>
    <submittedName>
        <fullName evidence="2">Pre-mRNA-splicing factor</fullName>
    </submittedName>
</protein>
<organism evidence="2 3">
    <name type="scientific">Colletotrichum tabaci</name>
    <dbReference type="NCBI Taxonomy" id="1209068"/>
    <lineage>
        <taxon>Eukaryota</taxon>
        <taxon>Fungi</taxon>
        <taxon>Dikarya</taxon>
        <taxon>Ascomycota</taxon>
        <taxon>Pezizomycotina</taxon>
        <taxon>Sordariomycetes</taxon>
        <taxon>Hypocreomycetidae</taxon>
        <taxon>Glomerellales</taxon>
        <taxon>Glomerellaceae</taxon>
        <taxon>Colletotrichum</taxon>
        <taxon>Colletotrichum destructivum species complex</taxon>
    </lineage>
</organism>
<name>A0AAV9TNH9_9PEZI</name>
<feature type="compositionally biased region" description="Basic and acidic residues" evidence="1">
    <location>
        <begin position="57"/>
        <end position="66"/>
    </location>
</feature>
<evidence type="ECO:0000256" key="1">
    <source>
        <dbReference type="SAM" id="MobiDB-lite"/>
    </source>
</evidence>
<proteinExistence type="predicted"/>
<dbReference type="AlphaFoldDB" id="A0AAV9TNH9"/>
<dbReference type="Proteomes" id="UP001327957">
    <property type="component" value="Unassembled WGS sequence"/>
</dbReference>
<sequence length="83" mass="9479">MPACLIRLADVWRWRISQRVGDTNVTDLKFRQSCQGGDADDDTHDLRAEPLAAEAAHYTEKDDGAPPRRSVIPRTRHETNDHR</sequence>
<feature type="region of interest" description="Disordered" evidence="1">
    <location>
        <begin position="55"/>
        <end position="83"/>
    </location>
</feature>
<keyword evidence="3" id="KW-1185">Reference proteome</keyword>
<evidence type="ECO:0000313" key="2">
    <source>
        <dbReference type="EMBL" id="KAK6225046.1"/>
    </source>
</evidence>
<comment type="caution">
    <text evidence="2">The sequence shown here is derived from an EMBL/GenBank/DDBJ whole genome shotgun (WGS) entry which is preliminary data.</text>
</comment>